<feature type="domain" description="Arb2-like" evidence="14">
    <location>
        <begin position="504"/>
        <end position="765"/>
    </location>
</feature>
<dbReference type="ESTHER" id="cona1-r7yiz4">
    <property type="family name" value="Arb2_domain"/>
</dbReference>
<dbReference type="GO" id="GO:0031934">
    <property type="term" value="C:mating-type region heterochromatin"/>
    <property type="evidence" value="ECO:0007669"/>
    <property type="project" value="EnsemblFungi"/>
</dbReference>
<keyword evidence="16" id="KW-1185">Reference proteome</keyword>
<dbReference type="GO" id="GO:0033553">
    <property type="term" value="C:rDNA heterochromatin"/>
    <property type="evidence" value="ECO:0007669"/>
    <property type="project" value="EnsemblFungi"/>
</dbReference>
<dbReference type="GO" id="GO:0005730">
    <property type="term" value="C:nucleolus"/>
    <property type="evidence" value="ECO:0007669"/>
    <property type="project" value="EnsemblFungi"/>
</dbReference>
<keyword evidence="6 11" id="KW-0156">Chromatin regulator</keyword>
<evidence type="ECO:0000256" key="8">
    <source>
        <dbReference type="ARBA" id="ARBA00023163"/>
    </source>
</evidence>
<evidence type="ECO:0000256" key="2">
    <source>
        <dbReference type="ARBA" id="ARBA00007738"/>
    </source>
</evidence>
<dbReference type="GO" id="GO:0042802">
    <property type="term" value="F:identical protein binding"/>
    <property type="evidence" value="ECO:0007669"/>
    <property type="project" value="EnsemblFungi"/>
</dbReference>
<dbReference type="GO" id="GO:1902794">
    <property type="term" value="P:siRNA-independent facultative heterochromatin formation"/>
    <property type="evidence" value="ECO:0007669"/>
    <property type="project" value="EnsemblFungi"/>
</dbReference>
<keyword evidence="4 11" id="KW-0678">Repressor</keyword>
<comment type="subcellular location">
    <subcellularLocation>
        <location evidence="1 11">Nucleus</location>
    </subcellularLocation>
</comment>
<dbReference type="InterPro" id="IPR023696">
    <property type="entry name" value="Ureohydrolase_dom_sf"/>
</dbReference>
<evidence type="ECO:0000256" key="3">
    <source>
        <dbReference type="ARBA" id="ARBA00012111"/>
    </source>
</evidence>
<feature type="domain" description="Histone deacetylase" evidence="13">
    <location>
        <begin position="140"/>
        <end position="450"/>
    </location>
</feature>
<dbReference type="InterPro" id="IPR037138">
    <property type="entry name" value="His_deacetylse_dom_sf"/>
</dbReference>
<dbReference type="GeneID" id="19898296"/>
<protein>
    <recommendedName>
        <fullName evidence="3 11">Histone deacetylase</fullName>
        <ecNumber evidence="3 11">3.5.1.98</ecNumber>
    </recommendedName>
</protein>
<dbReference type="SUPFAM" id="SSF52768">
    <property type="entry name" value="Arginase/deacetylase"/>
    <property type="match status" value="1"/>
</dbReference>
<dbReference type="GO" id="GO:0031509">
    <property type="term" value="P:subtelomeric heterochromatin formation"/>
    <property type="evidence" value="ECO:0007669"/>
    <property type="project" value="EnsemblFungi"/>
</dbReference>
<keyword evidence="5 11" id="KW-0378">Hydrolase</keyword>
<dbReference type="GO" id="GO:0031078">
    <property type="term" value="F:histone H3K14 deacetylase activity, hydrolytic mechanism"/>
    <property type="evidence" value="ECO:0007669"/>
    <property type="project" value="UniProtKB-UniRule"/>
</dbReference>
<evidence type="ECO:0000259" key="14">
    <source>
        <dbReference type="Pfam" id="PF09757"/>
    </source>
</evidence>
<sequence length="837" mass="94206">MDSDTDMLISESIVLSTEPNGHLETVNPASLFVGGEHGSGERKDGPLDSHVFTTAAISTDLDEDMTQDDTSSTESFSPRATPEAMSYVEPTRSTTVQVVIPHPKFRPLPYSSTQSGLVYDTRMRFHMEPISSMSDMDDIHPEDPRRIFEIYEELVQAGLVDDPRERSATPEYQLWRIPARHATPAEICLVHDREHVKWVASLESRTEEELKYLADKRDSVYLHHLTWHCATLSAGGAIEACRAVVAGHVKNSIAVIRPPGHHAEHDKPGGFCFFNNVCVAAKVCQLDFPETCRKILILDWDVHHGNGVQQAFYDDPNVLYISIHVHKNGTFYPMGDYGDHLHCGESAGTGLNINIPWSDHGMGDGDYMFAFQQVVMPIAMEFDPDLVVVSAGFDAAEGDKLGGCHVTPPCYAHMTHMLMSLARGKMAVCLEGGYNLRSIAKSALAVTRTLMGEPPDRLDAPEPSALGFAMVMTVMRTQARFWKCMYPKQTRSSTEDIQNVPMARMHDIIREWQSSVMWENYGMVPLLIHHTNLSKSFENQVLATRNYADANPLLVIFHDPPDVQGVPDPRTNKLELHNTYLTDVTKTYVDWAVKQGFGVIDVNIPKHYTQDDDNADYAETESQESRKALTREVATFLWENYIEPENATHIFLMGIGTAYFGVLDLISSHERTTESDKVDLVICFVADNPLNTVKRPADDNITNWYYDHSLVFVASDHLAWDPARQRKIKKRYGNLVRSSRGRITDQLIEHREQVHEALLKCTEDWRNEKAQEEERKKQALLKTNAAVYVQNNLALRATEDRDSPVQSPKKQPVMGYFTATPPLRGPGSPNVRSPARF</sequence>
<dbReference type="InterPro" id="IPR017321">
    <property type="entry name" value="Hist_deAcase_II_yeast"/>
</dbReference>
<dbReference type="PANTHER" id="PTHR10625">
    <property type="entry name" value="HISTONE DEACETYLASE HDAC1-RELATED"/>
    <property type="match status" value="1"/>
</dbReference>
<dbReference type="HOGENOM" id="CLU_007727_4_1_1"/>
<dbReference type="Proteomes" id="UP000016924">
    <property type="component" value="Unassembled WGS sequence"/>
</dbReference>
<comment type="function">
    <text evidence="11">Responsible for the deacetylation of lysine residues on the N-terminal part of the core histones (H2A, H2B, H3 and H4). Histone deacetylation gives a tag for epigenetic repression and plays an important role in transcriptional regulation, cell cycle progression and developmental events.</text>
</comment>
<gene>
    <name evidence="15" type="ORF">W97_00985</name>
</gene>
<organism evidence="15 16">
    <name type="scientific">Coniosporium apollinis (strain CBS 100218)</name>
    <name type="common">Rock-inhabiting black yeast</name>
    <dbReference type="NCBI Taxonomy" id="1168221"/>
    <lineage>
        <taxon>Eukaryota</taxon>
        <taxon>Fungi</taxon>
        <taxon>Dikarya</taxon>
        <taxon>Ascomycota</taxon>
        <taxon>Pezizomycotina</taxon>
        <taxon>Dothideomycetes</taxon>
        <taxon>Dothideomycetes incertae sedis</taxon>
        <taxon>Coniosporium</taxon>
    </lineage>
</organism>
<dbReference type="GO" id="GO:0070824">
    <property type="term" value="C:SHREC complex"/>
    <property type="evidence" value="ECO:0007669"/>
    <property type="project" value="EnsemblFungi"/>
</dbReference>
<evidence type="ECO:0000256" key="7">
    <source>
        <dbReference type="ARBA" id="ARBA00023015"/>
    </source>
</evidence>
<feature type="region of interest" description="Disordered" evidence="12">
    <location>
        <begin position="62"/>
        <end position="85"/>
    </location>
</feature>
<keyword evidence="7 11" id="KW-0805">Transcription regulation</keyword>
<comment type="similarity">
    <text evidence="2 11">Belongs to the histone deacetylase family. HD type 2 subfamily.</text>
</comment>
<dbReference type="EMBL" id="JH767556">
    <property type="protein sequence ID" value="EON61769.1"/>
    <property type="molecule type" value="Genomic_DNA"/>
</dbReference>
<dbReference type="GO" id="GO:1990342">
    <property type="term" value="C:heterochromatin island"/>
    <property type="evidence" value="ECO:0007669"/>
    <property type="project" value="EnsemblFungi"/>
</dbReference>
<dbReference type="AlphaFoldDB" id="R7YIZ4"/>
<dbReference type="GO" id="GO:0140720">
    <property type="term" value="C:subtelomeric heterochromatin"/>
    <property type="evidence" value="ECO:0007669"/>
    <property type="project" value="EnsemblFungi"/>
</dbReference>
<evidence type="ECO:0000313" key="16">
    <source>
        <dbReference type="Proteomes" id="UP000016924"/>
    </source>
</evidence>
<reference evidence="16" key="1">
    <citation type="submission" date="2012-06" db="EMBL/GenBank/DDBJ databases">
        <title>The genome sequence of Coniosporium apollinis CBS 100218.</title>
        <authorList>
            <consortium name="The Broad Institute Genome Sequencing Platform"/>
            <person name="Cuomo C."/>
            <person name="Gorbushina A."/>
            <person name="Noack S."/>
            <person name="Walker B."/>
            <person name="Young S.K."/>
            <person name="Zeng Q."/>
            <person name="Gargeya S."/>
            <person name="Fitzgerald M."/>
            <person name="Haas B."/>
            <person name="Abouelleil A."/>
            <person name="Alvarado L."/>
            <person name="Arachchi H.M."/>
            <person name="Berlin A.M."/>
            <person name="Chapman S.B."/>
            <person name="Goldberg J."/>
            <person name="Griggs A."/>
            <person name="Gujja S."/>
            <person name="Hansen M."/>
            <person name="Howarth C."/>
            <person name="Imamovic A."/>
            <person name="Larimer J."/>
            <person name="McCowan C."/>
            <person name="Montmayeur A."/>
            <person name="Murphy C."/>
            <person name="Neiman D."/>
            <person name="Pearson M."/>
            <person name="Priest M."/>
            <person name="Roberts A."/>
            <person name="Saif S."/>
            <person name="Shea T."/>
            <person name="Sisk P."/>
            <person name="Sykes S."/>
            <person name="Wortman J."/>
            <person name="Nusbaum C."/>
            <person name="Birren B."/>
        </authorList>
    </citation>
    <scope>NUCLEOTIDE SEQUENCE [LARGE SCALE GENOMIC DNA]</scope>
    <source>
        <strain evidence="16">CBS 100218</strain>
    </source>
</reference>
<dbReference type="Pfam" id="PF00850">
    <property type="entry name" value="Hist_deacetyl"/>
    <property type="match status" value="1"/>
</dbReference>
<evidence type="ECO:0000256" key="1">
    <source>
        <dbReference type="ARBA" id="ARBA00004123"/>
    </source>
</evidence>
<evidence type="ECO:0000259" key="13">
    <source>
        <dbReference type="Pfam" id="PF00850"/>
    </source>
</evidence>
<dbReference type="GO" id="GO:0000122">
    <property type="term" value="P:negative regulation of transcription by RNA polymerase II"/>
    <property type="evidence" value="ECO:0007669"/>
    <property type="project" value="EnsemblFungi"/>
</dbReference>
<name>R7YIZ4_CONA1</name>
<dbReference type="PANTHER" id="PTHR10625:SF5">
    <property type="entry name" value="HISTONE DEACETYLASE"/>
    <property type="match status" value="1"/>
</dbReference>
<dbReference type="OMA" id="CFVSPAC"/>
<evidence type="ECO:0000256" key="10">
    <source>
        <dbReference type="ARBA" id="ARBA00048287"/>
    </source>
</evidence>
<dbReference type="GO" id="GO:0000183">
    <property type="term" value="P:rDNA heterochromatin formation"/>
    <property type="evidence" value="ECO:0007669"/>
    <property type="project" value="EnsemblFungi"/>
</dbReference>
<dbReference type="InterPro" id="IPR023801">
    <property type="entry name" value="His_deacetylse_dom"/>
</dbReference>
<dbReference type="PRINTS" id="PR01270">
    <property type="entry name" value="HDASUPER"/>
</dbReference>
<dbReference type="InterPro" id="IPR000286">
    <property type="entry name" value="HDACs"/>
</dbReference>
<feature type="region of interest" description="Disordered" evidence="12">
    <location>
        <begin position="798"/>
        <end position="837"/>
    </location>
</feature>
<dbReference type="STRING" id="1168221.R7YIZ4"/>
<accession>R7YIZ4</accession>
<evidence type="ECO:0000313" key="15">
    <source>
        <dbReference type="EMBL" id="EON61769.1"/>
    </source>
</evidence>
<dbReference type="GO" id="GO:0070823">
    <property type="term" value="C:HDA1 complex"/>
    <property type="evidence" value="ECO:0007669"/>
    <property type="project" value="EnsemblFungi"/>
</dbReference>
<evidence type="ECO:0000256" key="5">
    <source>
        <dbReference type="ARBA" id="ARBA00022801"/>
    </source>
</evidence>
<dbReference type="EC" id="3.5.1.98" evidence="3 11"/>
<comment type="catalytic activity">
    <reaction evidence="10 11">
        <text>N(6)-acetyl-L-lysyl-[histone] + H2O = L-lysyl-[histone] + acetate</text>
        <dbReference type="Rhea" id="RHEA:58196"/>
        <dbReference type="Rhea" id="RHEA-COMP:9845"/>
        <dbReference type="Rhea" id="RHEA-COMP:11338"/>
        <dbReference type="ChEBI" id="CHEBI:15377"/>
        <dbReference type="ChEBI" id="CHEBI:29969"/>
        <dbReference type="ChEBI" id="CHEBI:30089"/>
        <dbReference type="ChEBI" id="CHEBI:61930"/>
        <dbReference type="EC" id="3.5.1.98"/>
    </reaction>
</comment>
<dbReference type="GO" id="GO:0005721">
    <property type="term" value="C:pericentric heterochromatin"/>
    <property type="evidence" value="ECO:0007669"/>
    <property type="project" value="EnsemblFungi"/>
</dbReference>
<feature type="compositionally biased region" description="Polar residues" evidence="12">
    <location>
        <begin position="68"/>
        <end position="78"/>
    </location>
</feature>
<keyword evidence="9 11" id="KW-0539">Nucleus</keyword>
<evidence type="ECO:0000256" key="6">
    <source>
        <dbReference type="ARBA" id="ARBA00022853"/>
    </source>
</evidence>
<dbReference type="OrthoDB" id="424012at2759"/>
<dbReference type="InterPro" id="IPR019154">
    <property type="entry name" value="Arb2-like_domain"/>
</dbReference>
<dbReference type="Pfam" id="PF09757">
    <property type="entry name" value="Arb2-like"/>
    <property type="match status" value="1"/>
</dbReference>
<evidence type="ECO:0000256" key="9">
    <source>
        <dbReference type="ARBA" id="ARBA00023242"/>
    </source>
</evidence>
<dbReference type="GO" id="GO:0045944">
    <property type="term" value="P:positive regulation of transcription by RNA polymerase II"/>
    <property type="evidence" value="ECO:0007669"/>
    <property type="project" value="EnsemblFungi"/>
</dbReference>
<dbReference type="RefSeq" id="XP_007777086.1">
    <property type="nucleotide sequence ID" value="XM_007778896.1"/>
</dbReference>
<evidence type="ECO:0000256" key="12">
    <source>
        <dbReference type="SAM" id="MobiDB-lite"/>
    </source>
</evidence>
<dbReference type="PIRSF" id="PIRSF037919">
    <property type="entry name" value="HDAC_II_yeast"/>
    <property type="match status" value="1"/>
</dbReference>
<dbReference type="GO" id="GO:0031508">
    <property type="term" value="P:pericentric heterochromatin formation"/>
    <property type="evidence" value="ECO:0007669"/>
    <property type="project" value="EnsemblFungi"/>
</dbReference>
<dbReference type="Gene3D" id="3.40.800.20">
    <property type="entry name" value="Histone deacetylase domain"/>
    <property type="match status" value="1"/>
</dbReference>
<dbReference type="GO" id="GO:0000791">
    <property type="term" value="C:euchromatin"/>
    <property type="evidence" value="ECO:0007669"/>
    <property type="project" value="EnsemblFungi"/>
</dbReference>
<proteinExistence type="inferred from homology"/>
<dbReference type="GO" id="GO:0030466">
    <property type="term" value="P:silent mating-type cassette heterochromatin formation"/>
    <property type="evidence" value="ECO:0007669"/>
    <property type="project" value="EnsemblFungi"/>
</dbReference>
<dbReference type="FunFam" id="3.40.800.20:FF:000005">
    <property type="entry name" value="histone deacetylase 6"/>
    <property type="match status" value="1"/>
</dbReference>
<dbReference type="GO" id="GO:0003682">
    <property type="term" value="F:chromatin binding"/>
    <property type="evidence" value="ECO:0007669"/>
    <property type="project" value="EnsemblFungi"/>
</dbReference>
<evidence type="ECO:0000256" key="4">
    <source>
        <dbReference type="ARBA" id="ARBA00022491"/>
    </source>
</evidence>
<keyword evidence="8 11" id="KW-0804">Transcription</keyword>
<dbReference type="eggNOG" id="KOG1343">
    <property type="taxonomic scope" value="Eukaryota"/>
</dbReference>
<evidence type="ECO:0000256" key="11">
    <source>
        <dbReference type="PIRNR" id="PIRNR037919"/>
    </source>
</evidence>